<gene>
    <name evidence="5" type="ordered locus">Awo_c00170</name>
</gene>
<dbReference type="SUPFAM" id="SSF46785">
    <property type="entry name" value="Winged helix' DNA-binding domain"/>
    <property type="match status" value="1"/>
</dbReference>
<evidence type="ECO:0000313" key="5">
    <source>
        <dbReference type="EMBL" id="AFA46831.1"/>
    </source>
</evidence>
<evidence type="ECO:0000313" key="6">
    <source>
        <dbReference type="Proteomes" id="UP000007177"/>
    </source>
</evidence>
<name>H6LEB7_ACEWD</name>
<dbReference type="EMBL" id="CP002987">
    <property type="protein sequence ID" value="AFA46831.1"/>
    <property type="molecule type" value="Genomic_DNA"/>
</dbReference>
<dbReference type="OrthoDB" id="5461037at2"/>
<reference evidence="6" key="1">
    <citation type="submission" date="2011-07" db="EMBL/GenBank/DDBJ databases">
        <title>Complete genome sequence of Acetobacterium woodii.</title>
        <authorList>
            <person name="Poehlein A."/>
            <person name="Schmidt S."/>
            <person name="Kaster A.-K."/>
            <person name="Goenrich M."/>
            <person name="Vollmers J."/>
            <person name="Thuermer A."/>
            <person name="Gottschalk G."/>
            <person name="Thauer R.K."/>
            <person name="Daniel R."/>
            <person name="Mueller V."/>
        </authorList>
    </citation>
    <scope>NUCLEOTIDE SEQUENCE [LARGE SCALE GENOMIC DNA]</scope>
    <source>
        <strain evidence="6">ATCC 29683 / DSM 1030 / JCM 2381 / KCTC 1655 / WB1</strain>
    </source>
</reference>
<evidence type="ECO:0000256" key="3">
    <source>
        <dbReference type="ARBA" id="ARBA00023163"/>
    </source>
</evidence>
<sequence>MKEDVNSVIDEYIKMVERIANGKTNILDFGDDMVFYRGEIHMIKMIGDFPGIFMSEMARNFNITRAVVSKTIKKLEAKDIVFKQIDASDKKRICLYLTAKGKEAYLAHQNYHNHYDSPLFNYLDELEHEKLVVIEEFLKKANQLIENHF</sequence>
<dbReference type="InterPro" id="IPR036390">
    <property type="entry name" value="WH_DNA-bd_sf"/>
</dbReference>
<dbReference type="PANTHER" id="PTHR42756:SF1">
    <property type="entry name" value="TRANSCRIPTIONAL REPRESSOR OF EMRAB OPERON"/>
    <property type="match status" value="1"/>
</dbReference>
<accession>H6LEB7</accession>
<proteinExistence type="predicted"/>
<dbReference type="GO" id="GO:0003677">
    <property type="term" value="F:DNA binding"/>
    <property type="evidence" value="ECO:0007669"/>
    <property type="project" value="UniProtKB-KW"/>
</dbReference>
<evidence type="ECO:0000256" key="2">
    <source>
        <dbReference type="ARBA" id="ARBA00023125"/>
    </source>
</evidence>
<reference evidence="5 6" key="2">
    <citation type="journal article" date="2012" name="PLoS ONE">
        <title>An ancient pathway combining carbon dioxide fixation with the generation and utilization of a sodium ion gradient for ATP synthesis.</title>
        <authorList>
            <person name="Poehlein A."/>
            <person name="Schmidt S."/>
            <person name="Kaster A.K."/>
            <person name="Goenrich M."/>
            <person name="Vollmers J."/>
            <person name="Thurmer A."/>
            <person name="Bertsch J."/>
            <person name="Schuchmann K."/>
            <person name="Voigt B."/>
            <person name="Hecker M."/>
            <person name="Daniel R."/>
            <person name="Thauer R.K."/>
            <person name="Gottschalk G."/>
            <person name="Muller V."/>
        </authorList>
    </citation>
    <scope>NUCLEOTIDE SEQUENCE [LARGE SCALE GENOMIC DNA]</scope>
    <source>
        <strain evidence="6">ATCC 29683 / DSM 1030 / JCM 2381 / KCTC 1655 / WB1</strain>
    </source>
</reference>
<dbReference type="Pfam" id="PF01047">
    <property type="entry name" value="MarR"/>
    <property type="match status" value="1"/>
</dbReference>
<keyword evidence="6" id="KW-1185">Reference proteome</keyword>
<dbReference type="GO" id="GO:0003700">
    <property type="term" value="F:DNA-binding transcription factor activity"/>
    <property type="evidence" value="ECO:0007669"/>
    <property type="project" value="InterPro"/>
</dbReference>
<dbReference type="STRING" id="931626.Awo_c00170"/>
<dbReference type="RefSeq" id="WP_014354435.1">
    <property type="nucleotide sequence ID" value="NC_016894.1"/>
</dbReference>
<dbReference type="SMART" id="SM00347">
    <property type="entry name" value="HTH_MARR"/>
    <property type="match status" value="1"/>
</dbReference>
<dbReference type="KEGG" id="awo:Awo_c00170"/>
<dbReference type="InterPro" id="IPR036388">
    <property type="entry name" value="WH-like_DNA-bd_sf"/>
</dbReference>
<evidence type="ECO:0000259" key="4">
    <source>
        <dbReference type="PROSITE" id="PS50995"/>
    </source>
</evidence>
<dbReference type="Gene3D" id="1.10.10.10">
    <property type="entry name" value="Winged helix-like DNA-binding domain superfamily/Winged helix DNA-binding domain"/>
    <property type="match status" value="1"/>
</dbReference>
<feature type="domain" description="HTH marR-type" evidence="4">
    <location>
        <begin position="9"/>
        <end position="140"/>
    </location>
</feature>
<dbReference type="AlphaFoldDB" id="H6LEB7"/>
<dbReference type="eggNOG" id="COG1846">
    <property type="taxonomic scope" value="Bacteria"/>
</dbReference>
<dbReference type="PROSITE" id="PS50995">
    <property type="entry name" value="HTH_MARR_2"/>
    <property type="match status" value="1"/>
</dbReference>
<organism evidence="5 6">
    <name type="scientific">Acetobacterium woodii (strain ATCC 29683 / DSM 1030 / JCM 2381 / KCTC 1655 / WB1)</name>
    <dbReference type="NCBI Taxonomy" id="931626"/>
    <lineage>
        <taxon>Bacteria</taxon>
        <taxon>Bacillati</taxon>
        <taxon>Bacillota</taxon>
        <taxon>Clostridia</taxon>
        <taxon>Eubacteriales</taxon>
        <taxon>Eubacteriaceae</taxon>
        <taxon>Acetobacterium</taxon>
    </lineage>
</organism>
<keyword evidence="2" id="KW-0238">DNA-binding</keyword>
<keyword evidence="1" id="KW-0805">Transcription regulation</keyword>
<dbReference type="Proteomes" id="UP000007177">
    <property type="component" value="Chromosome"/>
</dbReference>
<dbReference type="InterPro" id="IPR000835">
    <property type="entry name" value="HTH_MarR-typ"/>
</dbReference>
<protein>
    <submittedName>
        <fullName evidence="5">Transcriptional regulator MarR family</fullName>
    </submittedName>
</protein>
<evidence type="ECO:0000256" key="1">
    <source>
        <dbReference type="ARBA" id="ARBA00023015"/>
    </source>
</evidence>
<keyword evidence="3" id="KW-0804">Transcription</keyword>
<dbReference type="HOGENOM" id="CLU_083287_11_0_9"/>
<dbReference type="PANTHER" id="PTHR42756">
    <property type="entry name" value="TRANSCRIPTIONAL REGULATOR, MARR"/>
    <property type="match status" value="1"/>
</dbReference>